<dbReference type="Gene3D" id="2.40.160.10">
    <property type="entry name" value="Porin"/>
    <property type="match status" value="1"/>
</dbReference>
<dbReference type="Pfam" id="PF13609">
    <property type="entry name" value="Porin_4"/>
    <property type="match status" value="1"/>
</dbReference>
<keyword evidence="4" id="KW-1134">Transmembrane beta strand</keyword>
<dbReference type="RefSeq" id="WP_103902804.1">
    <property type="nucleotide sequence ID" value="NZ_PQWB01000043.1"/>
</dbReference>
<keyword evidence="10" id="KW-0998">Cell outer membrane</keyword>
<dbReference type="GO" id="GO:0009279">
    <property type="term" value="C:cell outer membrane"/>
    <property type="evidence" value="ECO:0007669"/>
    <property type="project" value="UniProtKB-SubCell"/>
</dbReference>
<dbReference type="PANTHER" id="PTHR34501">
    <property type="entry name" value="PROTEIN YDDL-RELATED"/>
    <property type="match status" value="1"/>
</dbReference>
<keyword evidence="9" id="KW-0472">Membrane</keyword>
<evidence type="ECO:0000256" key="7">
    <source>
        <dbReference type="ARBA" id="ARBA00023065"/>
    </source>
</evidence>
<dbReference type="InterPro" id="IPR001702">
    <property type="entry name" value="Porin_Gram-ve"/>
</dbReference>
<dbReference type="InterPro" id="IPR002299">
    <property type="entry name" value="Porin_Neis"/>
</dbReference>
<feature type="chain" id="PRO_5015610657" evidence="11">
    <location>
        <begin position="23"/>
        <end position="400"/>
    </location>
</feature>
<dbReference type="InterPro" id="IPR050298">
    <property type="entry name" value="Gram-neg_bact_OMP"/>
</dbReference>
<evidence type="ECO:0000256" key="11">
    <source>
        <dbReference type="SAM" id="SignalP"/>
    </source>
</evidence>
<evidence type="ECO:0000259" key="12">
    <source>
        <dbReference type="Pfam" id="PF13609"/>
    </source>
</evidence>
<evidence type="ECO:0000256" key="5">
    <source>
        <dbReference type="ARBA" id="ARBA00022692"/>
    </source>
</evidence>
<keyword evidence="14" id="KW-1185">Reference proteome</keyword>
<evidence type="ECO:0000313" key="13">
    <source>
        <dbReference type="EMBL" id="POZ61869.1"/>
    </source>
</evidence>
<comment type="caution">
    <text evidence="13">The sequence shown here is derived from an EMBL/GenBank/DDBJ whole genome shotgun (WGS) entry which is preliminary data.</text>
</comment>
<organism evidence="13 14">
    <name type="scientific">Chromobacterium alticapitis</name>
    <dbReference type="NCBI Taxonomy" id="2073169"/>
    <lineage>
        <taxon>Bacteria</taxon>
        <taxon>Pseudomonadati</taxon>
        <taxon>Pseudomonadota</taxon>
        <taxon>Betaproteobacteria</taxon>
        <taxon>Neisseriales</taxon>
        <taxon>Chromobacteriaceae</taxon>
        <taxon>Chromobacterium</taxon>
    </lineage>
</organism>
<proteinExistence type="predicted"/>
<keyword evidence="5" id="KW-0812">Transmembrane</keyword>
<dbReference type="GO" id="GO:0034220">
    <property type="term" value="P:monoatomic ion transmembrane transport"/>
    <property type="evidence" value="ECO:0007669"/>
    <property type="project" value="InterPro"/>
</dbReference>
<dbReference type="AlphaFoldDB" id="A0A2S5DFR9"/>
<evidence type="ECO:0000256" key="1">
    <source>
        <dbReference type="ARBA" id="ARBA00004571"/>
    </source>
</evidence>
<dbReference type="GO" id="GO:0015288">
    <property type="term" value="F:porin activity"/>
    <property type="evidence" value="ECO:0007669"/>
    <property type="project" value="UniProtKB-KW"/>
</dbReference>
<dbReference type="EMBL" id="PQWB01000043">
    <property type="protein sequence ID" value="POZ61869.1"/>
    <property type="molecule type" value="Genomic_DNA"/>
</dbReference>
<dbReference type="CDD" id="cd00342">
    <property type="entry name" value="gram_neg_porins"/>
    <property type="match status" value="1"/>
</dbReference>
<accession>A0A2S5DFR9</accession>
<evidence type="ECO:0000256" key="6">
    <source>
        <dbReference type="ARBA" id="ARBA00022729"/>
    </source>
</evidence>
<evidence type="ECO:0000313" key="14">
    <source>
        <dbReference type="Proteomes" id="UP000237082"/>
    </source>
</evidence>
<dbReference type="GO" id="GO:0046930">
    <property type="term" value="C:pore complex"/>
    <property type="evidence" value="ECO:0007669"/>
    <property type="project" value="UniProtKB-KW"/>
</dbReference>
<feature type="signal peptide" evidence="11">
    <location>
        <begin position="1"/>
        <end position="22"/>
    </location>
</feature>
<dbReference type="Proteomes" id="UP000237082">
    <property type="component" value="Unassembled WGS sequence"/>
</dbReference>
<dbReference type="OrthoDB" id="5289162at2"/>
<protein>
    <submittedName>
        <fullName evidence="13">Porin</fullName>
    </submittedName>
</protein>
<keyword evidence="7" id="KW-0406">Ion transport</keyword>
<keyword evidence="6 11" id="KW-0732">Signal</keyword>
<evidence type="ECO:0000256" key="4">
    <source>
        <dbReference type="ARBA" id="ARBA00022452"/>
    </source>
</evidence>
<evidence type="ECO:0000256" key="10">
    <source>
        <dbReference type="ARBA" id="ARBA00023237"/>
    </source>
</evidence>
<feature type="domain" description="Porin" evidence="12">
    <location>
        <begin position="9"/>
        <end position="360"/>
    </location>
</feature>
<gene>
    <name evidence="13" type="ORF">C2I19_11330</name>
</gene>
<comment type="subunit">
    <text evidence="2">Homotrimer.</text>
</comment>
<dbReference type="PRINTS" id="PR00184">
    <property type="entry name" value="NEISSPPORIN"/>
</dbReference>
<dbReference type="InterPro" id="IPR033900">
    <property type="entry name" value="Gram_neg_porin_domain"/>
</dbReference>
<evidence type="ECO:0000256" key="8">
    <source>
        <dbReference type="ARBA" id="ARBA00023114"/>
    </source>
</evidence>
<comment type="subcellular location">
    <subcellularLocation>
        <location evidence="1">Cell outer membrane</location>
        <topology evidence="1">Multi-pass membrane protein</topology>
    </subcellularLocation>
</comment>
<keyword evidence="8" id="KW-0626">Porin</keyword>
<dbReference type="InterPro" id="IPR023614">
    <property type="entry name" value="Porin_dom_sf"/>
</dbReference>
<evidence type="ECO:0000256" key="3">
    <source>
        <dbReference type="ARBA" id="ARBA00022448"/>
    </source>
</evidence>
<reference evidence="14" key="1">
    <citation type="submission" date="2018-02" db="EMBL/GenBank/DDBJ databases">
        <authorList>
            <person name="O'Hara-Hanley K."/>
            <person name="Soby S."/>
        </authorList>
    </citation>
    <scope>NUCLEOTIDE SEQUENCE [LARGE SCALE GENOMIC DNA]</scope>
    <source>
        <strain evidence="14">MWU14-2602</strain>
    </source>
</reference>
<evidence type="ECO:0000256" key="2">
    <source>
        <dbReference type="ARBA" id="ARBA00011233"/>
    </source>
</evidence>
<keyword evidence="3" id="KW-0813">Transport</keyword>
<name>A0A2S5DFR9_9NEIS</name>
<sequence>MQKKNLAALVASLFLVPVAAHADVTIYGFLSAGIESAKATGNGNSANDYTSRTRVSDYNSRIGFKGWEDLGNGTKAIWQVESSLRNFEQGGTDDKGNAATLGTRNTFVGIDNADFGKVLVGQYDSAYKTLSGSGSSALAIDVMTNTTADNFGKTSVNGRGEARLANSIHWYSPNWSGFQLGASWGVDEARLQDNNNNSATDAKRLSLGLAYNWGALNLSTGWDRRYDTAVKANTNSIYNGAGNTPPDANGTSGKNTTMFNIAGSYKFDFGTYIGGYYEWATYDQVVSGQVKQDDWQIALGQDFGAASVKLAYGQLGALKSVGAGVNGDDFKAKQWILGGTYNLSKTTQLLAYYTKITNNAKSSANFANDPVYDSNLGNGKASLTAGNSPQAVGFGLKVAF</sequence>
<dbReference type="PANTHER" id="PTHR34501:SF9">
    <property type="entry name" value="MAJOR OUTER MEMBRANE PROTEIN P.IA"/>
    <property type="match status" value="1"/>
</dbReference>
<dbReference type="SUPFAM" id="SSF56935">
    <property type="entry name" value="Porins"/>
    <property type="match status" value="1"/>
</dbReference>
<evidence type="ECO:0000256" key="9">
    <source>
        <dbReference type="ARBA" id="ARBA00023136"/>
    </source>
</evidence>
<dbReference type="PRINTS" id="PR00182">
    <property type="entry name" value="ECOLNEIPORIN"/>
</dbReference>